<evidence type="ECO:0000256" key="1">
    <source>
        <dbReference type="ARBA" id="ARBA00022801"/>
    </source>
</evidence>
<proteinExistence type="predicted"/>
<feature type="transmembrane region" description="Helical" evidence="2">
    <location>
        <begin position="32"/>
        <end position="54"/>
    </location>
</feature>
<evidence type="ECO:0008006" key="5">
    <source>
        <dbReference type="Google" id="ProtNLM"/>
    </source>
</evidence>
<evidence type="ECO:0000256" key="2">
    <source>
        <dbReference type="SAM" id="Phobius"/>
    </source>
</evidence>
<dbReference type="InterPro" id="IPR005754">
    <property type="entry name" value="Sortase"/>
</dbReference>
<dbReference type="GO" id="GO:0016787">
    <property type="term" value="F:hydrolase activity"/>
    <property type="evidence" value="ECO:0007669"/>
    <property type="project" value="UniProtKB-KW"/>
</dbReference>
<dbReference type="STRING" id="1802630.A3H26_03015"/>
<gene>
    <name evidence="3" type="ORF">A3H26_03015</name>
</gene>
<evidence type="ECO:0000313" key="4">
    <source>
        <dbReference type="Proteomes" id="UP000177763"/>
    </source>
</evidence>
<keyword evidence="2" id="KW-0472">Membrane</keyword>
<dbReference type="EMBL" id="MEVN01000018">
    <property type="protein sequence ID" value="OGC57253.1"/>
    <property type="molecule type" value="Genomic_DNA"/>
</dbReference>
<dbReference type="Proteomes" id="UP000177763">
    <property type="component" value="Unassembled WGS sequence"/>
</dbReference>
<keyword evidence="1" id="KW-0378">Hydrolase</keyword>
<accession>A0A1F4VKE1</accession>
<name>A0A1F4VKE1_UNCKA</name>
<dbReference type="SUPFAM" id="SSF63817">
    <property type="entry name" value="Sortase"/>
    <property type="match status" value="1"/>
</dbReference>
<dbReference type="Gene3D" id="2.40.260.10">
    <property type="entry name" value="Sortase"/>
    <property type="match status" value="1"/>
</dbReference>
<comment type="caution">
    <text evidence="3">The sequence shown here is derived from an EMBL/GenBank/DDBJ whole genome shotgun (WGS) entry which is preliminary data.</text>
</comment>
<dbReference type="AlphaFoldDB" id="A0A1F4VKE1"/>
<keyword evidence="2" id="KW-1133">Transmembrane helix</keyword>
<reference evidence="3 4" key="1">
    <citation type="journal article" date="2016" name="Nat. Commun.">
        <title>Thousands of microbial genomes shed light on interconnected biogeochemical processes in an aquifer system.</title>
        <authorList>
            <person name="Anantharaman K."/>
            <person name="Brown C.T."/>
            <person name="Hug L.A."/>
            <person name="Sharon I."/>
            <person name="Castelle C.J."/>
            <person name="Probst A.J."/>
            <person name="Thomas B.C."/>
            <person name="Singh A."/>
            <person name="Wilkins M.J."/>
            <person name="Karaoz U."/>
            <person name="Brodie E.L."/>
            <person name="Williams K.H."/>
            <person name="Hubbard S.S."/>
            <person name="Banfield J.F."/>
        </authorList>
    </citation>
    <scope>NUCLEOTIDE SEQUENCE [LARGE SCALE GENOMIC DNA]</scope>
</reference>
<organism evidence="3 4">
    <name type="scientific">candidate division WWE3 bacterium RIFCSPLOWO2_12_FULL_36_10</name>
    <dbReference type="NCBI Taxonomy" id="1802630"/>
    <lineage>
        <taxon>Bacteria</taxon>
        <taxon>Katanobacteria</taxon>
    </lineage>
</organism>
<dbReference type="CDD" id="cd00004">
    <property type="entry name" value="Sortase"/>
    <property type="match status" value="1"/>
</dbReference>
<evidence type="ECO:0000313" key="3">
    <source>
        <dbReference type="EMBL" id="OGC57253.1"/>
    </source>
</evidence>
<protein>
    <recommendedName>
        <fullName evidence="5">Sortase</fullName>
    </recommendedName>
</protein>
<dbReference type="Pfam" id="PF04203">
    <property type="entry name" value="Sortase"/>
    <property type="match status" value="1"/>
</dbReference>
<sequence>MSYFRPYVYIKDESFDPIYKPINKSFYLKFRVVPFLFFVFGIFTLFSQVFFPLFEFKTKDKISRPVASSVLGYATGFQEFEYKELGNGLESANNTNVPKYFYLSIPKLKIENALVETNAPGLNPDEALGHYAGSKLPGENGNVFIYGHSVLPVFYNPKNYKTIFSTLHLLNVGDKFTIVYNNKTYDYVVDEKETLSPNDVKPLADIKPKYLNDSTVTLMTCSPPGTKFKRLLVKATLIN</sequence>
<dbReference type="NCBIfam" id="TIGR01076">
    <property type="entry name" value="sortase_fam"/>
    <property type="match status" value="1"/>
</dbReference>
<dbReference type="InterPro" id="IPR023365">
    <property type="entry name" value="Sortase_dom-sf"/>
</dbReference>
<keyword evidence="2" id="KW-0812">Transmembrane</keyword>